<protein>
    <recommendedName>
        <fullName evidence="3">Aspartate kinase</fullName>
    </recommendedName>
</protein>
<dbReference type="EMBL" id="FOAB01000011">
    <property type="protein sequence ID" value="SEM22833.1"/>
    <property type="molecule type" value="Genomic_DNA"/>
</dbReference>
<reference evidence="1 2" key="1">
    <citation type="submission" date="2016-10" db="EMBL/GenBank/DDBJ databases">
        <authorList>
            <person name="de Groot N.N."/>
        </authorList>
    </citation>
    <scope>NUCLEOTIDE SEQUENCE [LARGE SCALE GENOMIC DNA]</scope>
    <source>
        <strain evidence="1 2">DSM 25232</strain>
    </source>
</reference>
<gene>
    <name evidence="1" type="ORF">SAMN04487910_4478</name>
</gene>
<proteinExistence type="predicted"/>
<name>A0A1H7WMS4_AQUAM</name>
<evidence type="ECO:0000313" key="1">
    <source>
        <dbReference type="EMBL" id="SEM22833.1"/>
    </source>
</evidence>
<organism evidence="1 2">
    <name type="scientific">Aquimarina amphilecti</name>
    <dbReference type="NCBI Taxonomy" id="1038014"/>
    <lineage>
        <taxon>Bacteria</taxon>
        <taxon>Pseudomonadati</taxon>
        <taxon>Bacteroidota</taxon>
        <taxon>Flavobacteriia</taxon>
        <taxon>Flavobacteriales</taxon>
        <taxon>Flavobacteriaceae</taxon>
        <taxon>Aquimarina</taxon>
    </lineage>
</organism>
<dbReference type="STRING" id="1038014.SAMN04487910_4478"/>
<sequence length="214" mass="24436">MKTITDCVHNILRHQPFLEDALSRDIINFSSLAADLLPQVEKEMRKPVKPGSIVMALRRYHPKRIKHSENLGSLGDIVVRSGITEYAFLNSNTILTSQSNLLNTVKDKSKTYFTYSSNFQESNILVSSSLKEIVENHFKNETCISIKDDLSSMSIALPDDSSRSIGLYFYIFKLLAYEGIPVFEIISTSNYFTLFLEKEYVNDAFLLMNEIKEN</sequence>
<dbReference type="RefSeq" id="WP_091412513.1">
    <property type="nucleotide sequence ID" value="NZ_FOAB01000011.1"/>
</dbReference>
<dbReference type="OrthoDB" id="368469at2"/>
<keyword evidence="2" id="KW-1185">Reference proteome</keyword>
<accession>A0A1H7WMS4</accession>
<dbReference type="AlphaFoldDB" id="A0A1H7WMS4"/>
<dbReference type="Proteomes" id="UP000198521">
    <property type="component" value="Unassembled WGS sequence"/>
</dbReference>
<evidence type="ECO:0000313" key="2">
    <source>
        <dbReference type="Proteomes" id="UP000198521"/>
    </source>
</evidence>
<evidence type="ECO:0008006" key="3">
    <source>
        <dbReference type="Google" id="ProtNLM"/>
    </source>
</evidence>